<gene>
    <name evidence="3" type="ORF">B1813_15975</name>
</gene>
<evidence type="ECO:0000256" key="1">
    <source>
        <dbReference type="SAM" id="MobiDB-lite"/>
    </source>
</evidence>
<protein>
    <recommendedName>
        <fullName evidence="5">DUF3558 domain-containing protein</fullName>
    </recommendedName>
</protein>
<feature type="signal peptide" evidence="2">
    <location>
        <begin position="1"/>
        <end position="23"/>
    </location>
</feature>
<evidence type="ECO:0000313" key="3">
    <source>
        <dbReference type="EMBL" id="OQO90997.1"/>
    </source>
</evidence>
<dbReference type="Proteomes" id="UP000192591">
    <property type="component" value="Unassembled WGS sequence"/>
</dbReference>
<organism evidence="3 4">
    <name type="scientific">Saccharomonospora piscinae</name>
    <dbReference type="NCBI Taxonomy" id="687388"/>
    <lineage>
        <taxon>Bacteria</taxon>
        <taxon>Bacillati</taxon>
        <taxon>Actinomycetota</taxon>
        <taxon>Actinomycetes</taxon>
        <taxon>Pseudonocardiales</taxon>
        <taxon>Pseudonocardiaceae</taxon>
        <taxon>Saccharomonospora</taxon>
    </lineage>
</organism>
<keyword evidence="2" id="KW-0732">Signal</keyword>
<dbReference type="STRING" id="1962155.B1813_15975"/>
<dbReference type="Pfam" id="PF12079">
    <property type="entry name" value="DUF3558"/>
    <property type="match status" value="1"/>
</dbReference>
<feature type="region of interest" description="Disordered" evidence="1">
    <location>
        <begin position="28"/>
        <end position="47"/>
    </location>
</feature>
<comment type="caution">
    <text evidence="3">The sequence shown here is derived from an EMBL/GenBank/DDBJ whole genome shotgun (WGS) entry which is preliminary data.</text>
</comment>
<dbReference type="PROSITE" id="PS51257">
    <property type="entry name" value="PROKAR_LIPOPROTEIN"/>
    <property type="match status" value="1"/>
</dbReference>
<proteinExistence type="predicted"/>
<evidence type="ECO:0000256" key="2">
    <source>
        <dbReference type="SAM" id="SignalP"/>
    </source>
</evidence>
<accession>A0A1V9A1J0</accession>
<dbReference type="InterPro" id="IPR024520">
    <property type="entry name" value="DUF3558"/>
</dbReference>
<feature type="chain" id="PRO_5011986120" description="DUF3558 domain-containing protein" evidence="2">
    <location>
        <begin position="24"/>
        <end position="205"/>
    </location>
</feature>
<keyword evidence="4" id="KW-1185">Reference proteome</keyword>
<reference evidence="3 4" key="1">
    <citation type="submission" date="2017-02" db="EMBL/GenBank/DDBJ databases">
        <title>Draft genome of Saccharomonospora sp. 154.</title>
        <authorList>
            <person name="Alonso-Carmona G.S."/>
            <person name="De La Haba R."/>
            <person name="Vera-Gargallo B."/>
            <person name="Sandoval-Trujillo A.H."/>
            <person name="Ramirez-Duran N."/>
            <person name="Ventosa A."/>
        </authorList>
    </citation>
    <scope>NUCLEOTIDE SEQUENCE [LARGE SCALE GENOMIC DNA]</scope>
    <source>
        <strain evidence="3 4">LRS4.154</strain>
    </source>
</reference>
<sequence length="205" mass="21569">MNRRLTAVLGAGAVVLVTGCSHAPTTDGVPTPALRAGAPSPPNSNVAGVPTVDDPLSLDAVLDEPCLSLTDEQIVQYLGDDTTEEVDTAVSSGPACSWNSGMRSDAEIAITYPRITDEGLTALYRNRNDTEFFYEREPVGGYPAISYGIVDSRDDGECLVTVGTSDSDYVNVRVYLGRGSVGRLDPCDAAHDVATDVIANIKATD</sequence>
<dbReference type="EMBL" id="MWIH01000006">
    <property type="protein sequence ID" value="OQO90997.1"/>
    <property type="molecule type" value="Genomic_DNA"/>
</dbReference>
<evidence type="ECO:0000313" key="4">
    <source>
        <dbReference type="Proteomes" id="UP000192591"/>
    </source>
</evidence>
<dbReference type="AlphaFoldDB" id="A0A1V9A1J0"/>
<evidence type="ECO:0008006" key="5">
    <source>
        <dbReference type="Google" id="ProtNLM"/>
    </source>
</evidence>
<name>A0A1V9A1J0_SACPI</name>